<evidence type="ECO:0000313" key="11">
    <source>
        <dbReference type="EMBL" id="QBH66814.1"/>
    </source>
</evidence>
<evidence type="ECO:0000313" key="2">
    <source>
        <dbReference type="EMBL" id="AAM70267.1"/>
    </source>
</evidence>
<evidence type="ECO:0000313" key="12">
    <source>
        <dbReference type="EMBL" id="QBH66944.1"/>
    </source>
</evidence>
<protein>
    <submittedName>
        <fullName evidence="2">Fibroblast growth factor 1</fullName>
    </submittedName>
</protein>
<dbReference type="EMBL" id="MK033571">
    <property type="protein sequence ID" value="QBH66684.1"/>
    <property type="molecule type" value="Genomic_DNA"/>
</dbReference>
<dbReference type="EMBL" id="MK033568">
    <property type="protein sequence ID" value="QBH66294.1"/>
    <property type="molecule type" value="Genomic_DNA"/>
</dbReference>
<dbReference type="EMBL" id="MK033567">
    <property type="protein sequence ID" value="QBH66164.1"/>
    <property type="molecule type" value="Genomic_DNA"/>
</dbReference>
<dbReference type="EMBL" id="KU666536">
    <property type="protein sequence ID" value="ANY57458.1"/>
    <property type="molecule type" value="Genomic_DNA"/>
</dbReference>
<name>Q8JRZ0_9BBAC</name>
<evidence type="ECO:0000313" key="14">
    <source>
        <dbReference type="EMBL" id="QBH67203.1"/>
    </source>
</evidence>
<dbReference type="EMBL" id="MK033566">
    <property type="protein sequence ID" value="QBH66034.1"/>
    <property type="molecule type" value="Genomic_DNA"/>
</dbReference>
<dbReference type="Proteomes" id="UP000202706">
    <property type="component" value="Segment"/>
</dbReference>
<dbReference type="EMBL" id="MK033569">
    <property type="protein sequence ID" value="QBH66424.1"/>
    <property type="molecule type" value="Genomic_DNA"/>
</dbReference>
<dbReference type="GeneID" id="949338"/>
<evidence type="ECO:0000313" key="10">
    <source>
        <dbReference type="EMBL" id="QBH66684.1"/>
    </source>
</evidence>
<organism evidence="2 16">
    <name type="scientific">Phthorimaea operculella granulovirus</name>
    <dbReference type="NCBI Taxonomy" id="192584"/>
    <lineage>
        <taxon>Viruses</taxon>
        <taxon>Viruses incertae sedis</taxon>
        <taxon>Naldaviricetes</taxon>
        <taxon>Lefavirales</taxon>
        <taxon>Baculoviridae</taxon>
        <taxon>Betabaculovirus</taxon>
        <taxon>Betabaculovirus phoperculellae</taxon>
    </lineage>
</organism>
<proteinExistence type="predicted"/>
<dbReference type="Gene3D" id="2.80.10.50">
    <property type="match status" value="1"/>
</dbReference>
<reference evidence="16" key="1">
    <citation type="journal article" date="2000" name="Virus Genes">
        <title>Comparative analysis of the granulin regions of the Phthorimaea operculella and Spodoptera littoralis granuloviruses.</title>
        <authorList>
            <person name="Taha A."/>
            <person name="Nour-El-Din A."/>
            <person name="Croizier L."/>
            <person name="Ferber M.L."/>
            <person name="Croizier G."/>
        </authorList>
    </citation>
    <scope>NUCLEOTIDE SEQUENCE [LARGE SCALE GENOMIC DNA]</scope>
</reference>
<reference evidence="3" key="3">
    <citation type="journal article" date="2016" name="Arch. Virol.">
        <title>The comparative analysis of complete genome sequences from two South African betabaculoviruses: Phthorimaea operculella granulovirus and Plutella xylostella granulovirus.</title>
        <authorList>
            <person name="Jukes M.D."/>
            <person name="Motsoeneng B.M."/>
            <person name="Knox C.M."/>
            <person name="Hill M.P."/>
            <person name="Moore S.D."/>
        </authorList>
    </citation>
    <scope>NUCLEOTIDE SEQUENCE</scope>
    <source>
        <strain evidence="3">SA</strain>
    </source>
</reference>
<evidence type="ECO:0000313" key="7">
    <source>
        <dbReference type="EMBL" id="QBH66294.1"/>
    </source>
</evidence>
<dbReference type="EMBL" id="MK033575">
    <property type="protein sequence ID" value="QBH67203.1"/>
    <property type="molecule type" value="Genomic_DNA"/>
</dbReference>
<accession>Q8JRZ0</accession>
<gene>
    <name evidence="2" type="primary">PhopGV069</name>
    <name evidence="3" type="synonym">fgf-1</name>
    <name evidence="3" type="ORF">PhopGVgp069</name>
</gene>
<dbReference type="RefSeq" id="NP_663234.1">
    <property type="nucleotide sequence ID" value="NC_004062.1"/>
</dbReference>
<evidence type="ECO:0000313" key="6">
    <source>
        <dbReference type="EMBL" id="QBH66164.1"/>
    </source>
</evidence>
<evidence type="ECO:0000313" key="5">
    <source>
        <dbReference type="EMBL" id="QBH66034.1"/>
    </source>
</evidence>
<reference evidence="4" key="4">
    <citation type="journal article" date="2019" name="J. Gen. Virol.">
        <title>Elucidating the genetic diversity of Phthorimaea operculella granulovirus (PhopGV).</title>
        <authorList>
            <person name="Larem A."/>
            <person name="Ben-Tiba S."/>
            <person name="Wennmann J.T."/>
            <person name="Gueli Alletti G."/>
            <person name="Jehle J.A."/>
        </authorList>
    </citation>
    <scope>NUCLEOTIDE SEQUENCE</scope>
    <source>
        <strain evidence="4">PhopGV-CR3.1</strain>
        <strain evidence="5">PhopGV-CR5.1</strain>
        <strain evidence="6">PhopGV-GR1.1</strain>
        <strain evidence="7">PhopGV-GR1.2</strain>
        <strain evidence="8">PhopGV-GR2.1</strain>
        <strain evidence="9">PhopGV-IT1.1</strain>
        <strain evidence="10">PhopGV-LS1.1</strain>
        <strain evidence="11">PhopGV-LS1.2</strain>
        <strain evidence="12">PhopGV-LS2.1</strain>
        <strain evidence="13">PhopGV-LS3.1</strain>
        <strain evidence="14">PhopGV-R</strain>
        <strain evidence="15">PhopGV-Ym.1</strain>
    </source>
</reference>
<keyword evidence="1" id="KW-0812">Transmembrane</keyword>
<dbReference type="OrthoDB" id="22786at10239"/>
<evidence type="ECO:0000313" key="9">
    <source>
        <dbReference type="EMBL" id="QBH66554.1"/>
    </source>
</evidence>
<dbReference type="EMBL" id="MK033573">
    <property type="protein sequence ID" value="QBH66944.1"/>
    <property type="molecule type" value="Genomic_DNA"/>
</dbReference>
<dbReference type="SUPFAM" id="SSF50353">
    <property type="entry name" value="Cytokine"/>
    <property type="match status" value="1"/>
</dbReference>
<dbReference type="EMBL" id="MK033576">
    <property type="protein sequence ID" value="QBH67333.1"/>
    <property type="molecule type" value="Genomic_DNA"/>
</dbReference>
<dbReference type="EMBL" id="MK033572">
    <property type="protein sequence ID" value="QBH66814.1"/>
    <property type="molecule type" value="Genomic_DNA"/>
</dbReference>
<evidence type="ECO:0000313" key="3">
    <source>
        <dbReference type="EMBL" id="ANY57458.1"/>
    </source>
</evidence>
<evidence type="ECO:0000313" key="13">
    <source>
        <dbReference type="EMBL" id="QBH67073.1"/>
    </source>
</evidence>
<dbReference type="EMBL" id="MK033574">
    <property type="protein sequence ID" value="QBH67073.1"/>
    <property type="molecule type" value="Genomic_DNA"/>
</dbReference>
<feature type="transmembrane region" description="Helical" evidence="1">
    <location>
        <begin position="26"/>
        <end position="45"/>
    </location>
</feature>
<keyword evidence="1" id="KW-0472">Membrane</keyword>
<sequence>MLYNRIVYKLVCYSTNVLFEEMIRTFSILMCYCFINVSCVGIIEFKATKNKLCKYIGDETIYPRSDNRCAPIHFNLHKYNNNLVINFKSGACKFLCIDRCGQLYHNSVFHTEDCLLTTAAFENVDTLSVNRKNYSDFIAADAYMMPVSFSNGDHMQRMHKYLALEYKIINNNISCPLLLTPSKTTYDCVESSHRYDNIDYKERRHYRDYSWWRKLLIMIGYEAYTVPRNNTLSFIEYKN</sequence>
<dbReference type="EMBL" id="AF499596">
    <property type="protein sequence ID" value="AAM70267.1"/>
    <property type="molecule type" value="Genomic_DNA"/>
</dbReference>
<dbReference type="EMBL" id="MK033570">
    <property type="protein sequence ID" value="QBH66554.1"/>
    <property type="molecule type" value="Genomic_DNA"/>
</dbReference>
<dbReference type="InterPro" id="IPR008996">
    <property type="entry name" value="IL1/FGF"/>
</dbReference>
<evidence type="ECO:0000256" key="1">
    <source>
        <dbReference type="SAM" id="Phobius"/>
    </source>
</evidence>
<dbReference type="KEGG" id="vg:949338"/>
<evidence type="ECO:0000313" key="4">
    <source>
        <dbReference type="EMBL" id="QBH65904.1"/>
    </source>
</evidence>
<keyword evidence="16" id="KW-1185">Reference proteome</keyword>
<keyword evidence="1" id="KW-1133">Transmembrane helix</keyword>
<reference evidence="2" key="2">
    <citation type="submission" date="2002-04" db="EMBL/GenBank/DDBJ databases">
        <title>The complete sequence of the potato tuber moth, Phthorimaea operculella, granulovirus.</title>
        <authorList>
            <person name="Croizier L."/>
            <person name="Taha A."/>
            <person name="Croizier G."/>
            <person name="Lopez Ferber M."/>
        </authorList>
    </citation>
    <scope>NUCLEOTIDE SEQUENCE</scope>
</reference>
<evidence type="ECO:0000313" key="8">
    <source>
        <dbReference type="EMBL" id="QBH66424.1"/>
    </source>
</evidence>
<evidence type="ECO:0000313" key="15">
    <source>
        <dbReference type="EMBL" id="QBH67333.1"/>
    </source>
</evidence>
<evidence type="ECO:0000313" key="16">
    <source>
        <dbReference type="Proteomes" id="UP000202706"/>
    </source>
</evidence>
<dbReference type="EMBL" id="MK033565">
    <property type="protein sequence ID" value="QBH65904.1"/>
    <property type="molecule type" value="Genomic_DNA"/>
</dbReference>